<dbReference type="Proteomes" id="UP000288859">
    <property type="component" value="Unassembled WGS sequence"/>
</dbReference>
<comment type="caution">
    <text evidence="10">The sequence shown here is derived from an EMBL/GenBank/DDBJ whole genome shotgun (WGS) entry which is preliminary data.</text>
</comment>
<dbReference type="SUPFAM" id="SSF57701">
    <property type="entry name" value="Zn2/Cys6 DNA-binding domain"/>
    <property type="match status" value="1"/>
</dbReference>
<dbReference type="EMBL" id="NAJM01000036">
    <property type="protein sequence ID" value="RVX68685.1"/>
    <property type="molecule type" value="Genomic_DNA"/>
</dbReference>
<keyword evidence="5" id="KW-0238">DNA-binding</keyword>
<evidence type="ECO:0000256" key="7">
    <source>
        <dbReference type="ARBA" id="ARBA00023242"/>
    </source>
</evidence>
<keyword evidence="4" id="KW-0805">Transcription regulation</keyword>
<dbReference type="PROSITE" id="PS50048">
    <property type="entry name" value="ZN2_CY6_FUNGAL_2"/>
    <property type="match status" value="1"/>
</dbReference>
<feature type="domain" description="Zn(2)-C6 fungal-type" evidence="9">
    <location>
        <begin position="15"/>
        <end position="47"/>
    </location>
</feature>
<feature type="compositionally biased region" description="Polar residues" evidence="8">
    <location>
        <begin position="126"/>
        <end position="136"/>
    </location>
</feature>
<evidence type="ECO:0000256" key="5">
    <source>
        <dbReference type="ARBA" id="ARBA00023125"/>
    </source>
</evidence>
<keyword evidence="3" id="KW-0862">Zinc</keyword>
<dbReference type="GO" id="GO:0003677">
    <property type="term" value="F:DNA binding"/>
    <property type="evidence" value="ECO:0007669"/>
    <property type="project" value="UniProtKB-KW"/>
</dbReference>
<dbReference type="InterPro" id="IPR051615">
    <property type="entry name" value="Transcr_Regulatory_Elem"/>
</dbReference>
<dbReference type="GO" id="GO:0005634">
    <property type="term" value="C:nucleus"/>
    <property type="evidence" value="ECO:0007669"/>
    <property type="project" value="UniProtKB-SubCell"/>
</dbReference>
<evidence type="ECO:0000259" key="9">
    <source>
        <dbReference type="PROSITE" id="PS50048"/>
    </source>
</evidence>
<dbReference type="GO" id="GO:0008270">
    <property type="term" value="F:zinc ion binding"/>
    <property type="evidence" value="ECO:0007669"/>
    <property type="project" value="InterPro"/>
</dbReference>
<reference evidence="10 11" key="1">
    <citation type="submission" date="2017-03" db="EMBL/GenBank/DDBJ databases">
        <title>Genomes of endolithic fungi from Antarctica.</title>
        <authorList>
            <person name="Coleine C."/>
            <person name="Masonjones S."/>
            <person name="Stajich J.E."/>
        </authorList>
    </citation>
    <scope>NUCLEOTIDE SEQUENCE [LARGE SCALE GENOMIC DNA]</scope>
    <source>
        <strain evidence="10 11">CCFEE 6314</strain>
    </source>
</reference>
<comment type="subcellular location">
    <subcellularLocation>
        <location evidence="1">Nucleus</location>
    </subcellularLocation>
</comment>
<keyword evidence="2" id="KW-0479">Metal-binding</keyword>
<dbReference type="AlphaFoldDB" id="A0A438MY51"/>
<evidence type="ECO:0000313" key="10">
    <source>
        <dbReference type="EMBL" id="RVX68685.1"/>
    </source>
</evidence>
<proteinExistence type="predicted"/>
<keyword evidence="6" id="KW-0804">Transcription</keyword>
<organism evidence="10 11">
    <name type="scientific">Exophiala mesophila</name>
    <name type="common">Black yeast-like fungus</name>
    <dbReference type="NCBI Taxonomy" id="212818"/>
    <lineage>
        <taxon>Eukaryota</taxon>
        <taxon>Fungi</taxon>
        <taxon>Dikarya</taxon>
        <taxon>Ascomycota</taxon>
        <taxon>Pezizomycotina</taxon>
        <taxon>Eurotiomycetes</taxon>
        <taxon>Chaetothyriomycetidae</taxon>
        <taxon>Chaetothyriales</taxon>
        <taxon>Herpotrichiellaceae</taxon>
        <taxon>Exophiala</taxon>
    </lineage>
</organism>
<evidence type="ECO:0000256" key="1">
    <source>
        <dbReference type="ARBA" id="ARBA00004123"/>
    </source>
</evidence>
<dbReference type="OrthoDB" id="2154091at2759"/>
<sequence>MSARRAGPQARATTACSACRARRTKCIRESGDTACKYCRNKDQECVFNAPAESQRPISKGYLSSLLKNIDSLELRLRELGQEPPQLDRGAIPNNQRQQAEERTQSDKQSSPSDLHSQTVGVDVRHSSPTSTGPRTDSSVEHSRVRGSSASVITQPRQGHPPQGTFQHQAIRQRSASEPQLDRSKKSTVWTLIYGPDRLLYDKERGRVHYFSPSTCFKNYVRDNMISEVRNVDQWTNRILNDISTEVDTYLMELFWTRYNNILGIVDQQAFCRDQANGASTYYTGFLHLVCLAMAYQFADKDRPEIRQVTLKNGSSLFHREVKYNLERELESLHGLTTIQAMLILSDVECARGRDDLAAMHICTSCHLAFDFGLALDCFELALTEEERHFRRRLLRSCMIYDRAWALYLGRPAVMKLCDVSSSCLTIRVAEDNDSTASPRGGQANEHLSSDQDIHGRISDALLDLAELCLKIQDIAQPRLVPGTIADEDRLLEVTVADKKLRSWHSTLPADLKWTEQNAKKAPPLFFMMHQQFHVARILLYGPYAHYEHVLGIEVAKSNVFGRGNKSQGNISPWQQLARCVTMEAAMKMAQGFSAYRQICGTSQANVLSIQQGATTCLTLMCITKASRTPETRNVGLRHLYLLMEQLQEMSDVYSSAKVICGVVKHEMENLRINFTELLTPPQTPDAFNSPPSGTHVRQGSSQSTEDSSPPPSKRPRRSKDGPIPDPVLANPPLQDSDFNLEGLFQGLNDPMQMEMRA</sequence>
<dbReference type="PANTHER" id="PTHR31313:SF81">
    <property type="entry name" value="TY1 ENHANCER ACTIVATOR"/>
    <property type="match status" value="1"/>
</dbReference>
<gene>
    <name evidence="10" type="ORF">B0A52_07112</name>
</gene>
<accession>A0A438MY51</accession>
<dbReference type="VEuPathDB" id="FungiDB:PV10_07026"/>
<evidence type="ECO:0000256" key="2">
    <source>
        <dbReference type="ARBA" id="ARBA00022723"/>
    </source>
</evidence>
<dbReference type="SMART" id="SM00066">
    <property type="entry name" value="GAL4"/>
    <property type="match status" value="1"/>
</dbReference>
<dbReference type="CDD" id="cd12148">
    <property type="entry name" value="fungal_TF_MHR"/>
    <property type="match status" value="1"/>
</dbReference>
<protein>
    <recommendedName>
        <fullName evidence="9">Zn(2)-C6 fungal-type domain-containing protein</fullName>
    </recommendedName>
</protein>
<evidence type="ECO:0000256" key="6">
    <source>
        <dbReference type="ARBA" id="ARBA00023163"/>
    </source>
</evidence>
<name>A0A438MY51_EXOME</name>
<feature type="compositionally biased region" description="Polar residues" evidence="8">
    <location>
        <begin position="145"/>
        <end position="156"/>
    </location>
</feature>
<dbReference type="InterPro" id="IPR001138">
    <property type="entry name" value="Zn2Cys6_DnaBD"/>
</dbReference>
<dbReference type="PROSITE" id="PS00463">
    <property type="entry name" value="ZN2_CY6_FUNGAL_1"/>
    <property type="match status" value="1"/>
</dbReference>
<feature type="compositionally biased region" description="Polar residues" evidence="8">
    <location>
        <begin position="106"/>
        <end position="119"/>
    </location>
</feature>
<dbReference type="PANTHER" id="PTHR31313">
    <property type="entry name" value="TY1 ENHANCER ACTIVATOR"/>
    <property type="match status" value="1"/>
</dbReference>
<evidence type="ECO:0000256" key="8">
    <source>
        <dbReference type="SAM" id="MobiDB-lite"/>
    </source>
</evidence>
<dbReference type="GO" id="GO:0000981">
    <property type="term" value="F:DNA-binding transcription factor activity, RNA polymerase II-specific"/>
    <property type="evidence" value="ECO:0007669"/>
    <property type="project" value="InterPro"/>
</dbReference>
<dbReference type="Pfam" id="PF04082">
    <property type="entry name" value="Fungal_trans"/>
    <property type="match status" value="1"/>
</dbReference>
<evidence type="ECO:0000313" key="11">
    <source>
        <dbReference type="Proteomes" id="UP000288859"/>
    </source>
</evidence>
<dbReference type="CDD" id="cd00067">
    <property type="entry name" value="GAL4"/>
    <property type="match status" value="1"/>
</dbReference>
<feature type="compositionally biased region" description="Polar residues" evidence="8">
    <location>
        <begin position="685"/>
        <end position="706"/>
    </location>
</feature>
<feature type="compositionally biased region" description="Polar residues" evidence="8">
    <location>
        <begin position="163"/>
        <end position="177"/>
    </location>
</feature>
<dbReference type="InterPro" id="IPR007219">
    <property type="entry name" value="XnlR_reg_dom"/>
</dbReference>
<feature type="region of interest" description="Disordered" evidence="8">
    <location>
        <begin position="679"/>
        <end position="757"/>
    </location>
</feature>
<dbReference type="Gene3D" id="4.10.240.10">
    <property type="entry name" value="Zn(2)-C6 fungal-type DNA-binding domain"/>
    <property type="match status" value="1"/>
</dbReference>
<evidence type="ECO:0000256" key="4">
    <source>
        <dbReference type="ARBA" id="ARBA00023015"/>
    </source>
</evidence>
<keyword evidence="7" id="KW-0539">Nucleus</keyword>
<dbReference type="GO" id="GO:0006351">
    <property type="term" value="P:DNA-templated transcription"/>
    <property type="evidence" value="ECO:0007669"/>
    <property type="project" value="InterPro"/>
</dbReference>
<dbReference type="InterPro" id="IPR036864">
    <property type="entry name" value="Zn2-C6_fun-type_DNA-bd_sf"/>
</dbReference>
<feature type="region of interest" description="Disordered" evidence="8">
    <location>
        <begin position="81"/>
        <end position="182"/>
    </location>
</feature>
<evidence type="ECO:0000256" key="3">
    <source>
        <dbReference type="ARBA" id="ARBA00022833"/>
    </source>
</evidence>